<reference evidence="3" key="1">
    <citation type="submission" date="2025-08" db="UniProtKB">
        <authorList>
            <consortium name="RefSeq"/>
        </authorList>
    </citation>
    <scope>IDENTIFICATION</scope>
</reference>
<name>A0A7E6F7I6_9MOLL</name>
<dbReference type="RefSeq" id="XP_036362932.1">
    <property type="nucleotide sequence ID" value="XM_036507039.1"/>
</dbReference>
<sequence>MFFWNVFRGKILLLSCMVFHSLALDANDKLCTNKQLILLPKEIYKNCNVFVSQRDALDAPTVKVPANANLKEERYIMVILGPDEWKEANISSPHWLRTHISRAELKSGITSSLKDACTMLVRLLWVVLEIIRKWVLPEGFTADT</sequence>
<accession>A0A7E6F7I6</accession>
<dbReference type="KEGG" id="osn:118765305"/>
<dbReference type="AlphaFoldDB" id="A0A7E6F7I6"/>
<evidence type="ECO:0000313" key="3">
    <source>
        <dbReference type="RefSeq" id="XP_036362932.1"/>
    </source>
</evidence>
<gene>
    <name evidence="3" type="primary">LOC118765305</name>
</gene>
<evidence type="ECO:0000313" key="2">
    <source>
        <dbReference type="Proteomes" id="UP000515154"/>
    </source>
</evidence>
<feature type="chain" id="PRO_5028912119" evidence="1">
    <location>
        <begin position="24"/>
        <end position="144"/>
    </location>
</feature>
<protein>
    <submittedName>
        <fullName evidence="3">Uncharacterized protein LOC118765305</fullName>
    </submittedName>
</protein>
<evidence type="ECO:0000256" key="1">
    <source>
        <dbReference type="SAM" id="SignalP"/>
    </source>
</evidence>
<keyword evidence="1" id="KW-0732">Signal</keyword>
<proteinExistence type="predicted"/>
<keyword evidence="2" id="KW-1185">Reference proteome</keyword>
<dbReference type="Proteomes" id="UP000515154">
    <property type="component" value="Linkage group LG11"/>
</dbReference>
<organism evidence="2 3">
    <name type="scientific">Octopus sinensis</name>
    <name type="common">East Asian common octopus</name>
    <dbReference type="NCBI Taxonomy" id="2607531"/>
    <lineage>
        <taxon>Eukaryota</taxon>
        <taxon>Metazoa</taxon>
        <taxon>Spiralia</taxon>
        <taxon>Lophotrochozoa</taxon>
        <taxon>Mollusca</taxon>
        <taxon>Cephalopoda</taxon>
        <taxon>Coleoidea</taxon>
        <taxon>Octopodiformes</taxon>
        <taxon>Octopoda</taxon>
        <taxon>Incirrata</taxon>
        <taxon>Octopodidae</taxon>
        <taxon>Octopus</taxon>
    </lineage>
</organism>
<feature type="signal peptide" evidence="1">
    <location>
        <begin position="1"/>
        <end position="23"/>
    </location>
</feature>